<sequence length="169" mass="19845">MSNLEVKKRNCVYKRVSFDRDWPEQYYNQNNRSRRSYRRSFSDDKGYRSGSFPDGSTPISRRSRLSESDSTVDSSQSKGKRRILRTTRSDAELVNKDFLAQRKRSHWDVLNEKLNEGGIDKSSETKNKWDFLQGKIQFVGVLRHMMSKDLVESRKQRLAKQKQDAAKVS</sequence>
<evidence type="ECO:0000313" key="2">
    <source>
        <dbReference type="EMBL" id="CAC5410326.1"/>
    </source>
</evidence>
<keyword evidence="2" id="KW-0378">Hydrolase</keyword>
<feature type="compositionally biased region" description="Low complexity" evidence="1">
    <location>
        <begin position="68"/>
        <end position="77"/>
    </location>
</feature>
<protein>
    <submittedName>
        <fullName evidence="2">EP400</fullName>
        <ecNumber evidence="2">3.6.4.-</ecNumber>
    </submittedName>
</protein>
<evidence type="ECO:0000256" key="1">
    <source>
        <dbReference type="SAM" id="MobiDB-lite"/>
    </source>
</evidence>
<dbReference type="EMBL" id="CACVKT020007768">
    <property type="protein sequence ID" value="CAC5410326.1"/>
    <property type="molecule type" value="Genomic_DNA"/>
</dbReference>
<organism evidence="2 3">
    <name type="scientific">Mytilus coruscus</name>
    <name type="common">Sea mussel</name>
    <dbReference type="NCBI Taxonomy" id="42192"/>
    <lineage>
        <taxon>Eukaryota</taxon>
        <taxon>Metazoa</taxon>
        <taxon>Spiralia</taxon>
        <taxon>Lophotrochozoa</taxon>
        <taxon>Mollusca</taxon>
        <taxon>Bivalvia</taxon>
        <taxon>Autobranchia</taxon>
        <taxon>Pteriomorphia</taxon>
        <taxon>Mytilida</taxon>
        <taxon>Mytiloidea</taxon>
        <taxon>Mytilidae</taxon>
        <taxon>Mytilinae</taxon>
        <taxon>Mytilus</taxon>
    </lineage>
</organism>
<keyword evidence="3" id="KW-1185">Reference proteome</keyword>
<accession>A0A6J8DQM2</accession>
<proteinExistence type="predicted"/>
<reference evidence="2 3" key="1">
    <citation type="submission" date="2020-06" db="EMBL/GenBank/DDBJ databases">
        <authorList>
            <person name="Li R."/>
            <person name="Bekaert M."/>
        </authorList>
    </citation>
    <scope>NUCLEOTIDE SEQUENCE [LARGE SCALE GENOMIC DNA]</scope>
    <source>
        <strain evidence="3">wild</strain>
    </source>
</reference>
<evidence type="ECO:0000313" key="3">
    <source>
        <dbReference type="Proteomes" id="UP000507470"/>
    </source>
</evidence>
<name>A0A6J8DQM2_MYTCO</name>
<dbReference type="EC" id="3.6.4.-" evidence="2"/>
<dbReference type="AlphaFoldDB" id="A0A6J8DQM2"/>
<feature type="region of interest" description="Disordered" evidence="1">
    <location>
        <begin position="33"/>
        <end position="86"/>
    </location>
</feature>
<gene>
    <name evidence="2" type="ORF">MCOR_43525</name>
</gene>
<dbReference type="GO" id="GO:0016787">
    <property type="term" value="F:hydrolase activity"/>
    <property type="evidence" value="ECO:0007669"/>
    <property type="project" value="UniProtKB-KW"/>
</dbReference>
<dbReference type="Proteomes" id="UP000507470">
    <property type="component" value="Unassembled WGS sequence"/>
</dbReference>